<dbReference type="Proteomes" id="UP000640335">
    <property type="component" value="Unassembled WGS sequence"/>
</dbReference>
<organism evidence="2 3">
    <name type="scientific">Clostridium gallinarum</name>
    <dbReference type="NCBI Taxonomy" id="2762246"/>
    <lineage>
        <taxon>Bacteria</taxon>
        <taxon>Bacillati</taxon>
        <taxon>Bacillota</taxon>
        <taxon>Clostridia</taxon>
        <taxon>Eubacteriales</taxon>
        <taxon>Clostridiaceae</taxon>
        <taxon>Clostridium</taxon>
    </lineage>
</organism>
<proteinExistence type="predicted"/>
<feature type="transmembrane region" description="Helical" evidence="1">
    <location>
        <begin position="6"/>
        <end position="24"/>
    </location>
</feature>
<dbReference type="EMBL" id="JACSQZ010000012">
    <property type="protein sequence ID" value="MBD7914484.1"/>
    <property type="molecule type" value="Genomic_DNA"/>
</dbReference>
<reference evidence="2 3" key="1">
    <citation type="submission" date="2020-08" db="EMBL/GenBank/DDBJ databases">
        <title>A Genomic Blueprint of the Chicken Gut Microbiome.</title>
        <authorList>
            <person name="Gilroy R."/>
            <person name="Ravi A."/>
            <person name="Getino M."/>
            <person name="Pursley I."/>
            <person name="Horton D.L."/>
            <person name="Alikhan N.-F."/>
            <person name="Baker D."/>
            <person name="Gharbi K."/>
            <person name="Hall N."/>
            <person name="Watson M."/>
            <person name="Adriaenssens E.M."/>
            <person name="Foster-Nyarko E."/>
            <person name="Jarju S."/>
            <person name="Secka A."/>
            <person name="Antonio M."/>
            <person name="Oren A."/>
            <person name="Chaudhuri R."/>
            <person name="La Ragione R.M."/>
            <person name="Hildebrand F."/>
            <person name="Pallen M.J."/>
        </authorList>
    </citation>
    <scope>NUCLEOTIDE SEQUENCE [LARGE SCALE GENOMIC DNA]</scope>
    <source>
        <strain evidence="2 3">Sa3CUN1</strain>
    </source>
</reference>
<keyword evidence="1" id="KW-1133">Transmembrane helix</keyword>
<keyword evidence="1" id="KW-0472">Membrane</keyword>
<protein>
    <submittedName>
        <fullName evidence="2">Stage III sporulation protein AF</fullName>
    </submittedName>
</protein>
<evidence type="ECO:0000313" key="2">
    <source>
        <dbReference type="EMBL" id="MBD7914484.1"/>
    </source>
</evidence>
<feature type="transmembrane region" description="Helical" evidence="1">
    <location>
        <begin position="36"/>
        <end position="54"/>
    </location>
</feature>
<dbReference type="Pfam" id="PF09581">
    <property type="entry name" value="Spore_III_AF"/>
    <property type="match status" value="1"/>
</dbReference>
<keyword evidence="3" id="KW-1185">Reference proteome</keyword>
<dbReference type="RefSeq" id="WP_191749139.1">
    <property type="nucleotide sequence ID" value="NZ_JACSQZ010000012.1"/>
</dbReference>
<comment type="caution">
    <text evidence="2">The sequence shown here is derived from an EMBL/GenBank/DDBJ whole genome shotgun (WGS) entry which is preliminary data.</text>
</comment>
<dbReference type="InterPro" id="IPR014245">
    <property type="entry name" value="Spore_III_AF"/>
</dbReference>
<evidence type="ECO:0000313" key="3">
    <source>
        <dbReference type="Proteomes" id="UP000640335"/>
    </source>
</evidence>
<keyword evidence="1" id="KW-0812">Transmembrane</keyword>
<name>A0ABR8Q2C3_9CLOT</name>
<gene>
    <name evidence="2" type="ORF">H9660_04940</name>
</gene>
<evidence type="ECO:0000256" key="1">
    <source>
        <dbReference type="SAM" id="Phobius"/>
    </source>
</evidence>
<sequence length="193" mass="21991">MSEIKGFVITLVTMLILITAIELISPDNSMKKYLKFVLGTILVAVMISPIISIISKGEDNLSKKIIEYSEMVENKSLETINIQKEDGSKVEFKNNLEENCNLLLKENFNEFDFKSSIDCDINMTQITYSINEVKVFVKDKSVSKIEKIIINSGKESTEVSSNNEVIQKEEEITNYLAQTLNISKDKIKIYKMK</sequence>
<accession>A0ABR8Q2C3</accession>